<keyword evidence="2" id="KW-1185">Reference proteome</keyword>
<evidence type="ECO:0000313" key="3">
    <source>
        <dbReference type="RefSeq" id="XP_032328207.1"/>
    </source>
</evidence>
<proteinExistence type="predicted"/>
<dbReference type="GeneID" id="102504442"/>
<dbReference type="RefSeq" id="XP_032328207.1">
    <property type="nucleotide sequence ID" value="XM_032472316.1"/>
</dbReference>
<gene>
    <name evidence="3" type="primary">PATE1</name>
</gene>
<dbReference type="AlphaFoldDB" id="A0A8B8SFT0"/>
<dbReference type="Proteomes" id="UP000694856">
    <property type="component" value="Chromosome 33"/>
</dbReference>
<feature type="domain" description="UPAR/Ly6" evidence="1">
    <location>
        <begin position="69"/>
        <end position="147"/>
    </location>
</feature>
<dbReference type="CDD" id="cd23577">
    <property type="entry name" value="TFP_LU_ECD_PATE1"/>
    <property type="match status" value="1"/>
</dbReference>
<evidence type="ECO:0000313" key="2">
    <source>
        <dbReference type="Proteomes" id="UP000694856"/>
    </source>
</evidence>
<organism evidence="2 3">
    <name type="scientific">Camelus ferus</name>
    <name type="common">Wild bactrian camel</name>
    <name type="synonym">Camelus bactrianus ferus</name>
    <dbReference type="NCBI Taxonomy" id="419612"/>
    <lineage>
        <taxon>Eukaryota</taxon>
        <taxon>Metazoa</taxon>
        <taxon>Chordata</taxon>
        <taxon>Craniata</taxon>
        <taxon>Vertebrata</taxon>
        <taxon>Euteleostomi</taxon>
        <taxon>Mammalia</taxon>
        <taxon>Eutheria</taxon>
        <taxon>Laurasiatheria</taxon>
        <taxon>Artiodactyla</taxon>
        <taxon>Tylopoda</taxon>
        <taxon>Camelidae</taxon>
        <taxon>Camelus</taxon>
    </lineage>
</organism>
<reference evidence="3" key="1">
    <citation type="submission" date="2025-08" db="UniProtKB">
        <authorList>
            <consortium name="RefSeq"/>
        </authorList>
    </citation>
    <scope>IDENTIFICATION</scope>
    <source>
        <tissue evidence="3">Ear skin</tissue>
    </source>
</reference>
<dbReference type="InterPro" id="IPR016054">
    <property type="entry name" value="LY6_UPA_recep-like"/>
</dbReference>
<dbReference type="Pfam" id="PF00021">
    <property type="entry name" value="UPAR_LY6"/>
    <property type="match status" value="1"/>
</dbReference>
<accession>A0A8B8SFT0</accession>
<name>A0A8B8SFT0_CAMFR</name>
<dbReference type="KEGG" id="cfr:102504442"/>
<evidence type="ECO:0000259" key="1">
    <source>
        <dbReference type="Pfam" id="PF00021"/>
    </source>
</evidence>
<protein>
    <submittedName>
        <fullName evidence="3">Prostate and testis expressed protein 1</fullName>
    </submittedName>
</protein>
<sequence>MRQVTRLWRDGRASSGSRLRVQDGPPVLGGLQWPYIRVNRRENCSYVFFLFASTARELYVEEDRIPKIIQCRMCHLQFPGEKCSRGRGVCTAAPEESCTTGRIFRNDGTPWLTFRGCLENCANVDNIKWSIYLVNFRCCRSHDLCNENL</sequence>
<dbReference type="CTD" id="160065"/>